<dbReference type="Proteomes" id="UP000805649">
    <property type="component" value="Unassembled WGS sequence"/>
</dbReference>
<proteinExistence type="predicted"/>
<sequence>MSISCSLNIPHIIDSRTHNQVKWRLYRYCYGGSIRGLQDMFSEKVITPTTLIDGATLFEWAASFPQPDMCRFILQQNSKLNADEYLLGSKTHPGRNSLDHRGDPEQVSKAYIDLVGMCLATEVPTVIQYRFLVSSMSHPRDMLMCFERFQYNVFSEEWLDFIAVAWDEAVILFAQRSNQECIWMSSPEENEYWTSLFSYIIGGGVDVSRFIKGVSACRTALWHMVNVATCPHNLESALFCWGSILWLCGVELDQYLSEEWSYSDFMWKDYLEVERTFSWPRDLVQLSISGFVFPSWTRRVTSTSLAYEVREEFKYLGPDTPYSIEPAAQFKQDIAEMSERHMHHIWKTLDHPTMEEVQLDAWPFGFCPPRDLNPDYWKWSQWYTSRGKARRVERSFKIAQGLLHARFERRQNKKLYKSGYFPRAKKLRDLPGAWVDD</sequence>
<keyword evidence="2" id="KW-1185">Reference proteome</keyword>
<comment type="caution">
    <text evidence="1">The sequence shown here is derived from an EMBL/GenBank/DDBJ whole genome shotgun (WGS) entry which is preliminary data.</text>
</comment>
<reference evidence="1 2" key="1">
    <citation type="journal article" date="2020" name="Phytopathology">
        <title>Genome Sequence Resources of Colletotrichum truncatum, C. plurivorum, C. musicola, and C. sojae: Four Species Pathogenic to Soybean (Glycine max).</title>
        <authorList>
            <person name="Rogerio F."/>
            <person name="Boufleur T.R."/>
            <person name="Ciampi-Guillardi M."/>
            <person name="Sukno S.A."/>
            <person name="Thon M.R."/>
            <person name="Massola Junior N.S."/>
            <person name="Baroncelli R."/>
        </authorList>
    </citation>
    <scope>NUCLEOTIDE SEQUENCE [LARGE SCALE GENOMIC DNA]</scope>
    <source>
        <strain evidence="1 2">CMES1059</strain>
    </source>
</reference>
<evidence type="ECO:0000313" key="1">
    <source>
        <dbReference type="EMBL" id="KAL0931034.1"/>
    </source>
</evidence>
<organism evidence="1 2">
    <name type="scientific">Colletotrichum truncatum</name>
    <name type="common">Anthracnose fungus</name>
    <name type="synonym">Colletotrichum capsici</name>
    <dbReference type="NCBI Taxonomy" id="5467"/>
    <lineage>
        <taxon>Eukaryota</taxon>
        <taxon>Fungi</taxon>
        <taxon>Dikarya</taxon>
        <taxon>Ascomycota</taxon>
        <taxon>Pezizomycotina</taxon>
        <taxon>Sordariomycetes</taxon>
        <taxon>Hypocreomycetidae</taxon>
        <taxon>Glomerellales</taxon>
        <taxon>Glomerellaceae</taxon>
        <taxon>Colletotrichum</taxon>
        <taxon>Colletotrichum truncatum species complex</taxon>
    </lineage>
</organism>
<accession>A0ACC3YGQ6</accession>
<name>A0ACC3YGQ6_COLTU</name>
<gene>
    <name evidence="1" type="ORF">CTRU02_213769</name>
</gene>
<evidence type="ECO:0000313" key="2">
    <source>
        <dbReference type="Proteomes" id="UP000805649"/>
    </source>
</evidence>
<protein>
    <submittedName>
        <fullName evidence="1">Uncharacterized protein</fullName>
    </submittedName>
</protein>
<dbReference type="EMBL" id="VUJX02000010">
    <property type="protein sequence ID" value="KAL0931034.1"/>
    <property type="molecule type" value="Genomic_DNA"/>
</dbReference>